<evidence type="ECO:0000313" key="1">
    <source>
        <dbReference type="EMBL" id="AWN49365.1"/>
    </source>
</evidence>
<dbReference type="Proteomes" id="UP000245444">
    <property type="component" value="Chromosome"/>
</dbReference>
<proteinExistence type="predicted"/>
<dbReference type="EMBL" id="CP029553">
    <property type="protein sequence ID" value="AWN49365.1"/>
    <property type="molecule type" value="Genomic_DNA"/>
</dbReference>
<sequence length="85" mass="9506">MSLWLTQTRTGFVTVPKLEADLFTIRFVTSGRMTRRSRTSEHLGYPGQAMFVAFEDMRNEEASAHFAAISGTITRSALLASHRAL</sequence>
<dbReference type="OrthoDB" id="7285481at2"/>
<reference evidence="1 2" key="1">
    <citation type="submission" date="2018-05" db="EMBL/GenBank/DDBJ databases">
        <title>Complete Genome Sequence of Methylobacterium sp. 17Sr1-28.</title>
        <authorList>
            <person name="Srinivasan S."/>
        </authorList>
    </citation>
    <scope>NUCLEOTIDE SEQUENCE [LARGE SCALE GENOMIC DNA]</scope>
    <source>
        <strain evidence="1 2">17Sr1-28</strain>
    </source>
</reference>
<name>A0A2U8WST7_9HYPH</name>
<gene>
    <name evidence="1" type="ORF">DK419_25950</name>
</gene>
<evidence type="ECO:0000313" key="2">
    <source>
        <dbReference type="Proteomes" id="UP000245444"/>
    </source>
</evidence>
<dbReference type="AlphaFoldDB" id="A0A2U8WST7"/>
<protein>
    <submittedName>
        <fullName evidence="1">Uncharacterized protein</fullName>
    </submittedName>
</protein>
<keyword evidence="2" id="KW-1185">Reference proteome</keyword>
<dbReference type="KEGG" id="mtea:DK419_25950"/>
<accession>A0A2U8WST7</accession>
<organism evidence="1 2">
    <name type="scientific">Methylobacterium terrae</name>
    <dbReference type="NCBI Taxonomy" id="2202827"/>
    <lineage>
        <taxon>Bacteria</taxon>
        <taxon>Pseudomonadati</taxon>
        <taxon>Pseudomonadota</taxon>
        <taxon>Alphaproteobacteria</taxon>
        <taxon>Hyphomicrobiales</taxon>
        <taxon>Methylobacteriaceae</taxon>
        <taxon>Methylobacterium</taxon>
    </lineage>
</organism>